<dbReference type="Pfam" id="PF08386">
    <property type="entry name" value="Abhydrolase_4"/>
    <property type="match status" value="1"/>
</dbReference>
<evidence type="ECO:0000313" key="7">
    <source>
        <dbReference type="EMBL" id="MBO0657394.1"/>
    </source>
</evidence>
<keyword evidence="8" id="KW-1185">Reference proteome</keyword>
<evidence type="ECO:0000256" key="3">
    <source>
        <dbReference type="ARBA" id="ARBA00022801"/>
    </source>
</evidence>
<dbReference type="PANTHER" id="PTHR43248">
    <property type="entry name" value="2-SUCCINYL-6-HYDROXY-2,4-CYCLOHEXADIENE-1-CARBOXYLATE SYNTHASE"/>
    <property type="match status" value="1"/>
</dbReference>
<dbReference type="RefSeq" id="WP_086571411.1">
    <property type="nucleotide sequence ID" value="NZ_JAFMOF010000008.1"/>
</dbReference>
<dbReference type="Pfam" id="PF00561">
    <property type="entry name" value="Abhydrolase_1"/>
    <property type="match status" value="1"/>
</dbReference>
<dbReference type="PANTHER" id="PTHR43248:SF29">
    <property type="entry name" value="TRIPEPTIDYL AMINOPEPTIDASE"/>
    <property type="match status" value="1"/>
</dbReference>
<sequence>MRHTATTTALALSLTTAATMTGLLPVTATKASASTADGLDRFRHQPLKWSACKDPKLADSGTQCATVKVPLDYSDPHGRTLDVAISRIKAADPAKRRGILQTNPGGPGGRGLGTPAILRAQMTPEVAAAYDVIGMDTRGLGESSPLDCGLTRATWLRSVGTDRAGFDESWRMAKSDADACWKKYPDILPHISTRNIARDVDLVRSVLGEQKTSFLGQSYGTILGATYAQMFPRRVDRLVLDSAPDPAAYWIGMQQVMGPANERALDDFAAWAAGRHKQYGLGATPAAVRATVEHLIRRAEAKPIAIAGFRLDDHMLPLVLFAFGTDEAGNEEYAGVLRQLIDAADGKPVEATDSLRAWLTFALRPQDTGANVDLAATMAIACGDVATPRDPGWYRKAIERARPAQPVFGPMVNGPVPCAFWKEKPREELTRISNDVPSLQLQATGDTRTPYDGGLAMHRRMRGSRLVTVPVRTHGLYDSAHSPCAKKAVNDYLLDGRRPDKDATCPR</sequence>
<evidence type="ECO:0000259" key="6">
    <source>
        <dbReference type="Pfam" id="PF08386"/>
    </source>
</evidence>
<feature type="domain" description="Peptidase S33 tripeptidyl aminopeptidase-like C-terminal" evidence="6">
    <location>
        <begin position="411"/>
        <end position="505"/>
    </location>
</feature>
<evidence type="ECO:0000256" key="2">
    <source>
        <dbReference type="ARBA" id="ARBA00022729"/>
    </source>
</evidence>
<reference evidence="7" key="1">
    <citation type="submission" date="2021-03" db="EMBL/GenBank/DDBJ databases">
        <title>Streptomyces strains.</title>
        <authorList>
            <person name="Lund M.B."/>
            <person name="Toerring T."/>
        </authorList>
    </citation>
    <scope>NUCLEOTIDE SEQUENCE</scope>
    <source>
        <strain evidence="7">JCM 4242</strain>
    </source>
</reference>
<evidence type="ECO:0000256" key="1">
    <source>
        <dbReference type="ARBA" id="ARBA00010088"/>
    </source>
</evidence>
<dbReference type="Gene3D" id="3.40.50.1820">
    <property type="entry name" value="alpha/beta hydrolase"/>
    <property type="match status" value="1"/>
</dbReference>
<evidence type="ECO:0000313" key="8">
    <source>
        <dbReference type="Proteomes" id="UP000664781"/>
    </source>
</evidence>
<dbReference type="Proteomes" id="UP000664781">
    <property type="component" value="Unassembled WGS sequence"/>
</dbReference>
<evidence type="ECO:0000256" key="4">
    <source>
        <dbReference type="SAM" id="SignalP"/>
    </source>
</evidence>
<dbReference type="AlphaFoldDB" id="A0A939FV58"/>
<accession>A0A939FV58</accession>
<feature type="domain" description="AB hydrolase-1" evidence="5">
    <location>
        <begin position="120"/>
        <end position="276"/>
    </location>
</feature>
<comment type="similarity">
    <text evidence="1">Belongs to the peptidase S33 family.</text>
</comment>
<feature type="signal peptide" evidence="4">
    <location>
        <begin position="1"/>
        <end position="20"/>
    </location>
</feature>
<feature type="chain" id="PRO_5038940993" evidence="4">
    <location>
        <begin position="21"/>
        <end position="507"/>
    </location>
</feature>
<dbReference type="InterPro" id="IPR051601">
    <property type="entry name" value="Serine_prot/Carboxylest_S33"/>
</dbReference>
<dbReference type="GO" id="GO:0016787">
    <property type="term" value="F:hydrolase activity"/>
    <property type="evidence" value="ECO:0007669"/>
    <property type="project" value="UniProtKB-KW"/>
</dbReference>
<dbReference type="SUPFAM" id="SSF53474">
    <property type="entry name" value="alpha/beta-Hydrolases"/>
    <property type="match status" value="1"/>
</dbReference>
<protein>
    <submittedName>
        <fullName evidence="7">Alpha/beta fold hydrolase</fullName>
    </submittedName>
</protein>
<organism evidence="7 8">
    <name type="scientific">Streptomyces triculaminicus</name>
    <dbReference type="NCBI Taxonomy" id="2816232"/>
    <lineage>
        <taxon>Bacteria</taxon>
        <taxon>Bacillati</taxon>
        <taxon>Actinomycetota</taxon>
        <taxon>Actinomycetes</taxon>
        <taxon>Kitasatosporales</taxon>
        <taxon>Streptomycetaceae</taxon>
        <taxon>Streptomyces</taxon>
    </lineage>
</organism>
<keyword evidence="3 7" id="KW-0378">Hydrolase</keyword>
<evidence type="ECO:0000259" key="5">
    <source>
        <dbReference type="Pfam" id="PF00561"/>
    </source>
</evidence>
<proteinExistence type="inferred from homology"/>
<dbReference type="InterPro" id="IPR013595">
    <property type="entry name" value="Pept_S33_TAP-like_C"/>
</dbReference>
<gene>
    <name evidence="7" type="ORF">J1792_33190</name>
</gene>
<dbReference type="InterPro" id="IPR000073">
    <property type="entry name" value="AB_hydrolase_1"/>
</dbReference>
<dbReference type="InterPro" id="IPR029058">
    <property type="entry name" value="AB_hydrolase_fold"/>
</dbReference>
<dbReference type="EMBL" id="JAFMOF010000008">
    <property type="protein sequence ID" value="MBO0657394.1"/>
    <property type="molecule type" value="Genomic_DNA"/>
</dbReference>
<comment type="caution">
    <text evidence="7">The sequence shown here is derived from an EMBL/GenBank/DDBJ whole genome shotgun (WGS) entry which is preliminary data.</text>
</comment>
<name>A0A939FV58_9ACTN</name>
<keyword evidence="2 4" id="KW-0732">Signal</keyword>